<dbReference type="STRING" id="765420.OSCT_3120"/>
<dbReference type="PANTHER" id="PTHR46331">
    <property type="entry name" value="VALACYCLOVIR HYDROLASE"/>
    <property type="match status" value="1"/>
</dbReference>
<dbReference type="SUPFAM" id="SSF53474">
    <property type="entry name" value="alpha/beta-Hydrolases"/>
    <property type="match status" value="1"/>
</dbReference>
<protein>
    <submittedName>
        <fullName evidence="2">Alpha/beta hydrolase fold protein</fullName>
    </submittedName>
</protein>
<dbReference type="OrthoDB" id="27092at2"/>
<dbReference type="eggNOG" id="COG2267">
    <property type="taxonomic scope" value="Bacteria"/>
</dbReference>
<dbReference type="AlphaFoldDB" id="E1IIG9"/>
<evidence type="ECO:0000313" key="3">
    <source>
        <dbReference type="Proteomes" id="UP000054010"/>
    </source>
</evidence>
<accession>E1IIG9</accession>
<organism evidence="2 3">
    <name type="scientific">Oscillochloris trichoides DG-6</name>
    <dbReference type="NCBI Taxonomy" id="765420"/>
    <lineage>
        <taxon>Bacteria</taxon>
        <taxon>Bacillati</taxon>
        <taxon>Chloroflexota</taxon>
        <taxon>Chloroflexia</taxon>
        <taxon>Chloroflexales</taxon>
        <taxon>Chloroflexineae</taxon>
        <taxon>Oscillochloridaceae</taxon>
        <taxon>Oscillochloris</taxon>
    </lineage>
</organism>
<reference evidence="2 3" key="1">
    <citation type="journal article" date="2011" name="J. Bacteriol.">
        <title>Draft genome sequence of the anoxygenic filamentous phototrophic bacterium Oscillochloris trichoides subsp. DG-6.</title>
        <authorList>
            <person name="Kuznetsov B.B."/>
            <person name="Ivanovsky R.N."/>
            <person name="Keppen O.I."/>
            <person name="Sukhacheva M.V."/>
            <person name="Bumazhkin B.K."/>
            <person name="Patutina E.O."/>
            <person name="Beletsky A.V."/>
            <person name="Mardanov A.V."/>
            <person name="Baslerov R.V."/>
            <person name="Panteleeva A.N."/>
            <person name="Kolganova T.V."/>
            <person name="Ravin N.V."/>
            <person name="Skryabin K.G."/>
        </authorList>
    </citation>
    <scope>NUCLEOTIDE SEQUENCE [LARGE SCALE GENOMIC DNA]</scope>
    <source>
        <strain evidence="2 3">DG-6</strain>
    </source>
</reference>
<dbReference type="Pfam" id="PF12697">
    <property type="entry name" value="Abhydrolase_6"/>
    <property type="match status" value="1"/>
</dbReference>
<dbReference type="HOGENOM" id="CLU_020336_50_5_0"/>
<sequence length="255" mass="27304">MHQTTLPDGATLAYHDRGTGAALLMLHGFTGTARSHLGSLIDDLSQHYRVIAPDLRGYGMSRPPLRDFPPDFYQRDASDMAALLDRLAPGPVVVLGFSDGAESALVLAASRPDLVRGVVAWGVAGVIAPQMAAAAQRWLPVSAWGANRAAWRAEIVATQGEAMLEPLISGWAAAVAAILAAGGNIVYDQADQIRCPVLLINGDGEVNNLPEDVRRLAARIPNARLTFVTQSGHSIQDDQPEVLLHLIRHFLEQVC</sequence>
<gene>
    <name evidence="2" type="ORF">OSCT_3120</name>
</gene>
<keyword evidence="3" id="KW-1185">Reference proteome</keyword>
<dbReference type="GO" id="GO:0017171">
    <property type="term" value="F:serine hydrolase activity"/>
    <property type="evidence" value="ECO:0007669"/>
    <property type="project" value="TreeGrafter"/>
</dbReference>
<evidence type="ECO:0000313" key="2">
    <source>
        <dbReference type="EMBL" id="EFO79044.1"/>
    </source>
</evidence>
<dbReference type="ESTHER" id="9chlr-e1iig9">
    <property type="family name" value="Valacyclovir-hydrolase"/>
</dbReference>
<keyword evidence="2" id="KW-0378">Hydrolase</keyword>
<dbReference type="InterPro" id="IPR000073">
    <property type="entry name" value="AB_hydrolase_1"/>
</dbReference>
<name>E1IIG9_9CHLR</name>
<feature type="domain" description="AB hydrolase-1" evidence="1">
    <location>
        <begin position="23"/>
        <end position="243"/>
    </location>
</feature>
<proteinExistence type="predicted"/>
<evidence type="ECO:0000259" key="1">
    <source>
        <dbReference type="Pfam" id="PF12697"/>
    </source>
</evidence>
<dbReference type="PANTHER" id="PTHR46331:SF2">
    <property type="entry name" value="VALACYCLOVIR HYDROLASE"/>
    <property type="match status" value="1"/>
</dbReference>
<dbReference type="Proteomes" id="UP000054010">
    <property type="component" value="Unassembled WGS sequence"/>
</dbReference>
<dbReference type="EMBL" id="ADVR01000133">
    <property type="protein sequence ID" value="EFO79044.1"/>
    <property type="molecule type" value="Genomic_DNA"/>
</dbReference>
<comment type="caution">
    <text evidence="2">The sequence shown here is derived from an EMBL/GenBank/DDBJ whole genome shotgun (WGS) entry which is preliminary data.</text>
</comment>
<dbReference type="InterPro" id="IPR029058">
    <property type="entry name" value="AB_hydrolase_fold"/>
</dbReference>
<dbReference type="Gene3D" id="3.40.50.1820">
    <property type="entry name" value="alpha/beta hydrolase"/>
    <property type="match status" value="1"/>
</dbReference>